<organism evidence="2 3">
    <name type="scientific">Actinomadura chokoriensis</name>
    <dbReference type="NCBI Taxonomy" id="454156"/>
    <lineage>
        <taxon>Bacteria</taxon>
        <taxon>Bacillati</taxon>
        <taxon>Actinomycetota</taxon>
        <taxon>Actinomycetes</taxon>
        <taxon>Streptosporangiales</taxon>
        <taxon>Thermomonosporaceae</taxon>
        <taxon>Actinomadura</taxon>
    </lineage>
</organism>
<dbReference type="RefSeq" id="WP_132047258.1">
    <property type="nucleotide sequence ID" value="NZ_JAXCEH010000013.1"/>
</dbReference>
<evidence type="ECO:0000313" key="2">
    <source>
        <dbReference type="EMBL" id="MFA1555943.1"/>
    </source>
</evidence>
<name>A0ABV4R1Z5_9ACTN</name>
<protein>
    <submittedName>
        <fullName evidence="2">Uncharacterized protein</fullName>
    </submittedName>
</protein>
<accession>A0ABV4R1Z5</accession>
<gene>
    <name evidence="2" type="ORF">SM436_19825</name>
</gene>
<keyword evidence="3" id="KW-1185">Reference proteome</keyword>
<proteinExistence type="predicted"/>
<feature type="region of interest" description="Disordered" evidence="1">
    <location>
        <begin position="70"/>
        <end position="95"/>
    </location>
</feature>
<dbReference type="EMBL" id="JAXCEH010000013">
    <property type="protein sequence ID" value="MFA1555943.1"/>
    <property type="molecule type" value="Genomic_DNA"/>
</dbReference>
<comment type="caution">
    <text evidence="2">The sequence shown here is derived from an EMBL/GenBank/DDBJ whole genome shotgun (WGS) entry which is preliminary data.</text>
</comment>
<dbReference type="Proteomes" id="UP001569904">
    <property type="component" value="Unassembled WGS sequence"/>
</dbReference>
<evidence type="ECO:0000256" key="1">
    <source>
        <dbReference type="SAM" id="MobiDB-lite"/>
    </source>
</evidence>
<sequence length="95" mass="10143">MNVVDRALGLVDRLAASCTQVAGVKNCAAERFESLIEAQTVVMDELSVHVLAHEEAFELKEELIEAGDGSVDSVQHSADGRRPSKAARLADGPLQ</sequence>
<reference evidence="2 3" key="1">
    <citation type="submission" date="2023-11" db="EMBL/GenBank/DDBJ databases">
        <title>Actinomadura monticuli sp. nov., isolated from volcanic ash.</title>
        <authorList>
            <person name="Lee S.D."/>
            <person name="Yang H."/>
            <person name="Kim I.S."/>
        </authorList>
    </citation>
    <scope>NUCLEOTIDE SEQUENCE [LARGE SCALE GENOMIC DNA]</scope>
    <source>
        <strain evidence="2 3">DSM 45346</strain>
    </source>
</reference>
<evidence type="ECO:0000313" key="3">
    <source>
        <dbReference type="Proteomes" id="UP001569904"/>
    </source>
</evidence>